<comment type="caution">
    <text evidence="1">The sequence shown here is derived from an EMBL/GenBank/DDBJ whole genome shotgun (WGS) entry which is preliminary data.</text>
</comment>
<dbReference type="Proteomes" id="UP000628448">
    <property type="component" value="Unassembled WGS sequence"/>
</dbReference>
<organism evidence="1 2">
    <name type="scientific">Panacibacter microcysteis</name>
    <dbReference type="NCBI Taxonomy" id="2793269"/>
    <lineage>
        <taxon>Bacteria</taxon>
        <taxon>Pseudomonadati</taxon>
        <taxon>Bacteroidota</taxon>
        <taxon>Chitinophagia</taxon>
        <taxon>Chitinophagales</taxon>
        <taxon>Chitinophagaceae</taxon>
        <taxon>Panacibacter</taxon>
    </lineage>
</organism>
<dbReference type="EMBL" id="JADWYR010000001">
    <property type="protein sequence ID" value="MBG9376801.1"/>
    <property type="molecule type" value="Genomic_DNA"/>
</dbReference>
<accession>A0A931EAJ9</accession>
<keyword evidence="2" id="KW-1185">Reference proteome</keyword>
<sequence length="337" mass="36998">MKTCRPLTTVVLFILCFACKREVVKQTSLGAFSVQALATFTDTVKIPINDLGAGTFMGKVGGLYPGGVNAPFGTYAADLMTFSKDIKPLNADGEPASNGVVGFIAIGGSTCGKMMSALTDKTTGNPLTNGKLKMVNCTNGEGSASLNSLMNASDTIWPIIMNKLGRRKLTVSQVQVIYLETDDSIQLSGFPDRPLRAKQEYVQTLKMFKTKFPNVKLVYVLGRTTTFLTKKKKLIHNVEPNPYYNGWACKWLIEDQMNGVPGTRYKGASAEVPMVTWGWYQWAYGTSQPRKDGFTWEASDTEDGLHATPAGSDTLSGYFQNFLLTDIYAKNWYGKQD</sequence>
<evidence type="ECO:0000313" key="2">
    <source>
        <dbReference type="Proteomes" id="UP000628448"/>
    </source>
</evidence>
<gene>
    <name evidence="1" type="ORF">I5907_11170</name>
</gene>
<protein>
    <submittedName>
        <fullName evidence="1">Uncharacterized protein</fullName>
    </submittedName>
</protein>
<name>A0A931EAJ9_9BACT</name>
<reference evidence="1" key="1">
    <citation type="submission" date="2020-11" db="EMBL/GenBank/DDBJ databases">
        <title>Bacterial whole genome sequence for Panacibacter sp. DH6.</title>
        <authorList>
            <person name="Le V."/>
            <person name="Ko S."/>
            <person name="Ahn C.-Y."/>
            <person name="Oh H.-M."/>
        </authorList>
    </citation>
    <scope>NUCLEOTIDE SEQUENCE</scope>
    <source>
        <strain evidence="1">DH6</strain>
    </source>
</reference>
<dbReference type="AlphaFoldDB" id="A0A931EAJ9"/>
<dbReference type="RefSeq" id="WP_196990794.1">
    <property type="nucleotide sequence ID" value="NZ_JADWYR010000001.1"/>
</dbReference>
<evidence type="ECO:0000313" key="1">
    <source>
        <dbReference type="EMBL" id="MBG9376801.1"/>
    </source>
</evidence>
<proteinExistence type="predicted"/>